<evidence type="ECO:0000313" key="1">
    <source>
        <dbReference type="EMBL" id="TFK98449.1"/>
    </source>
</evidence>
<dbReference type="EMBL" id="ML178839">
    <property type="protein sequence ID" value="TFK98449.1"/>
    <property type="molecule type" value="Genomic_DNA"/>
</dbReference>
<dbReference type="Gene3D" id="3.80.10.10">
    <property type="entry name" value="Ribonuclease Inhibitor"/>
    <property type="match status" value="1"/>
</dbReference>
<protein>
    <recommendedName>
        <fullName evidence="3">F-box domain-containing protein</fullName>
    </recommendedName>
</protein>
<accession>A0A5C3QBM1</accession>
<dbReference type="SUPFAM" id="SSF52047">
    <property type="entry name" value="RNI-like"/>
    <property type="match status" value="1"/>
</dbReference>
<dbReference type="InterPro" id="IPR032675">
    <property type="entry name" value="LRR_dom_sf"/>
</dbReference>
<dbReference type="Proteomes" id="UP000305067">
    <property type="component" value="Unassembled WGS sequence"/>
</dbReference>
<proteinExistence type="predicted"/>
<keyword evidence="2" id="KW-1185">Reference proteome</keyword>
<name>A0A5C3QBM1_9AGAR</name>
<evidence type="ECO:0000313" key="2">
    <source>
        <dbReference type="Proteomes" id="UP000305067"/>
    </source>
</evidence>
<evidence type="ECO:0008006" key="3">
    <source>
        <dbReference type="Google" id="ProtNLM"/>
    </source>
</evidence>
<organism evidence="1 2">
    <name type="scientific">Pterulicium gracile</name>
    <dbReference type="NCBI Taxonomy" id="1884261"/>
    <lineage>
        <taxon>Eukaryota</taxon>
        <taxon>Fungi</taxon>
        <taxon>Dikarya</taxon>
        <taxon>Basidiomycota</taxon>
        <taxon>Agaricomycotina</taxon>
        <taxon>Agaricomycetes</taxon>
        <taxon>Agaricomycetidae</taxon>
        <taxon>Agaricales</taxon>
        <taxon>Pleurotineae</taxon>
        <taxon>Pterulaceae</taxon>
        <taxon>Pterulicium</taxon>
    </lineage>
</organism>
<gene>
    <name evidence="1" type="ORF">BDV98DRAFT_204356</name>
</gene>
<reference evidence="1 2" key="1">
    <citation type="journal article" date="2019" name="Nat. Ecol. Evol.">
        <title>Megaphylogeny resolves global patterns of mushroom evolution.</title>
        <authorList>
            <person name="Varga T."/>
            <person name="Krizsan K."/>
            <person name="Foldi C."/>
            <person name="Dima B."/>
            <person name="Sanchez-Garcia M."/>
            <person name="Sanchez-Ramirez S."/>
            <person name="Szollosi G.J."/>
            <person name="Szarkandi J.G."/>
            <person name="Papp V."/>
            <person name="Albert L."/>
            <person name="Andreopoulos W."/>
            <person name="Angelini C."/>
            <person name="Antonin V."/>
            <person name="Barry K.W."/>
            <person name="Bougher N.L."/>
            <person name="Buchanan P."/>
            <person name="Buyck B."/>
            <person name="Bense V."/>
            <person name="Catcheside P."/>
            <person name="Chovatia M."/>
            <person name="Cooper J."/>
            <person name="Damon W."/>
            <person name="Desjardin D."/>
            <person name="Finy P."/>
            <person name="Geml J."/>
            <person name="Haridas S."/>
            <person name="Hughes K."/>
            <person name="Justo A."/>
            <person name="Karasinski D."/>
            <person name="Kautmanova I."/>
            <person name="Kiss B."/>
            <person name="Kocsube S."/>
            <person name="Kotiranta H."/>
            <person name="LaButti K.M."/>
            <person name="Lechner B.E."/>
            <person name="Liimatainen K."/>
            <person name="Lipzen A."/>
            <person name="Lukacs Z."/>
            <person name="Mihaltcheva S."/>
            <person name="Morgado L.N."/>
            <person name="Niskanen T."/>
            <person name="Noordeloos M.E."/>
            <person name="Ohm R.A."/>
            <person name="Ortiz-Santana B."/>
            <person name="Ovrebo C."/>
            <person name="Racz N."/>
            <person name="Riley R."/>
            <person name="Savchenko A."/>
            <person name="Shiryaev A."/>
            <person name="Soop K."/>
            <person name="Spirin V."/>
            <person name="Szebenyi C."/>
            <person name="Tomsovsky M."/>
            <person name="Tulloss R.E."/>
            <person name="Uehling J."/>
            <person name="Grigoriev I.V."/>
            <person name="Vagvolgyi C."/>
            <person name="Papp T."/>
            <person name="Martin F.M."/>
            <person name="Miettinen O."/>
            <person name="Hibbett D.S."/>
            <person name="Nagy L.G."/>
        </authorList>
    </citation>
    <scope>NUCLEOTIDE SEQUENCE [LARGE SCALE GENOMIC DNA]</scope>
    <source>
        <strain evidence="1 2">CBS 309.79</strain>
    </source>
</reference>
<dbReference type="AlphaFoldDB" id="A0A5C3QBM1"/>
<sequence>MTLCIIPLPRLRTLSFGAVNTPSDQILSCFQVPALKHLNYTNEELASFEHPRSCIRSSSPELESLSLSCIDSHTLSMEKMDDLEDILKMLGPTLTKLDISFATETKCFGQRGSKRLETKAVLQAILVLLDYKRHKVCRNLKVLDIHNTLFSTDSRPAFMEMMSSQSAVAVAEEKRLKSKEIREDTRESLVYPVSTMEELVVKVKRESKCGFTGGFSPRQLVRIAEVKYDMRTFQLLLLYSHSC</sequence>